<feature type="region of interest" description="Disordered" evidence="1">
    <location>
        <begin position="1"/>
        <end position="96"/>
    </location>
</feature>
<reference evidence="3" key="1">
    <citation type="journal article" date="2019" name="Int. J. Syst. Evol. Microbiol.">
        <title>The Global Catalogue of Microorganisms (GCM) 10K type strain sequencing project: providing services to taxonomists for standard genome sequencing and annotation.</title>
        <authorList>
            <consortium name="The Broad Institute Genomics Platform"/>
            <consortium name="The Broad Institute Genome Sequencing Center for Infectious Disease"/>
            <person name="Wu L."/>
            <person name="Ma J."/>
        </authorList>
    </citation>
    <scope>NUCLEOTIDE SEQUENCE [LARGE SCALE GENOMIC DNA]</scope>
    <source>
        <strain evidence="3">JCM 17657</strain>
    </source>
</reference>
<name>A0ABP9IG50_9ACTN</name>
<gene>
    <name evidence="2" type="ORF">GCM10023257_43470</name>
</gene>
<feature type="compositionally biased region" description="Basic and acidic residues" evidence="1">
    <location>
        <begin position="58"/>
        <end position="96"/>
    </location>
</feature>
<protein>
    <submittedName>
        <fullName evidence="2">Uncharacterized protein</fullName>
    </submittedName>
</protein>
<dbReference type="Proteomes" id="UP001500610">
    <property type="component" value="Unassembled WGS sequence"/>
</dbReference>
<organism evidence="2 3">
    <name type="scientific">Streptomyces hyderabadensis</name>
    <dbReference type="NCBI Taxonomy" id="598549"/>
    <lineage>
        <taxon>Bacteria</taxon>
        <taxon>Bacillati</taxon>
        <taxon>Actinomycetota</taxon>
        <taxon>Actinomycetes</taxon>
        <taxon>Kitasatosporales</taxon>
        <taxon>Streptomycetaceae</taxon>
        <taxon>Streptomyces</taxon>
    </lineage>
</organism>
<comment type="caution">
    <text evidence="2">The sequence shown here is derived from an EMBL/GenBank/DDBJ whole genome shotgun (WGS) entry which is preliminary data.</text>
</comment>
<dbReference type="EMBL" id="BAABIV010000016">
    <property type="protein sequence ID" value="GAA4996439.1"/>
    <property type="molecule type" value="Genomic_DNA"/>
</dbReference>
<evidence type="ECO:0000313" key="2">
    <source>
        <dbReference type="EMBL" id="GAA4996439.1"/>
    </source>
</evidence>
<sequence>MPYYAAPELQEASMSSTSQARPQGRPRPQPPAPAGVSMRDLLASCAAATAVSTPPRAPEPETRRPVRDQQGHHEQRGHDDQEQRDQQDLHGHREAA</sequence>
<evidence type="ECO:0000313" key="3">
    <source>
        <dbReference type="Proteomes" id="UP001500610"/>
    </source>
</evidence>
<evidence type="ECO:0000256" key="1">
    <source>
        <dbReference type="SAM" id="MobiDB-lite"/>
    </source>
</evidence>
<proteinExistence type="predicted"/>
<accession>A0ABP9IG50</accession>
<keyword evidence="3" id="KW-1185">Reference proteome</keyword>